<feature type="transmembrane region" description="Helical" evidence="10">
    <location>
        <begin position="434"/>
        <end position="455"/>
    </location>
</feature>
<keyword evidence="7 10" id="KW-1133">Transmembrane helix</keyword>
<feature type="compositionally biased region" description="Basic and acidic residues" evidence="9">
    <location>
        <begin position="72"/>
        <end position="89"/>
    </location>
</feature>
<feature type="compositionally biased region" description="Acidic residues" evidence="9">
    <location>
        <begin position="146"/>
        <end position="156"/>
    </location>
</feature>
<evidence type="ECO:0000256" key="1">
    <source>
        <dbReference type="ARBA" id="ARBA00004128"/>
    </source>
</evidence>
<proteinExistence type="inferred from homology"/>
<feature type="compositionally biased region" description="Low complexity" evidence="9">
    <location>
        <begin position="128"/>
        <end position="140"/>
    </location>
</feature>
<dbReference type="GO" id="GO:0061459">
    <property type="term" value="F:L-arginine transmembrane transporter activity"/>
    <property type="evidence" value="ECO:0007669"/>
    <property type="project" value="TreeGrafter"/>
</dbReference>
<feature type="region of interest" description="Disordered" evidence="9">
    <location>
        <begin position="1"/>
        <end position="162"/>
    </location>
</feature>
<dbReference type="VEuPathDB" id="PlasmoDB:PRCDC_0627900"/>
<evidence type="ECO:0000256" key="5">
    <source>
        <dbReference type="ARBA" id="ARBA00022692"/>
    </source>
</evidence>
<feature type="transmembrane region" description="Helical" evidence="10">
    <location>
        <begin position="551"/>
        <end position="573"/>
    </location>
</feature>
<comment type="subcellular location">
    <subcellularLocation>
        <location evidence="1">Vacuole membrane</location>
        <topology evidence="1">Multi-pass membrane protein</topology>
    </subcellularLocation>
</comment>
<dbReference type="InterPro" id="IPR013057">
    <property type="entry name" value="AA_transpt_TM"/>
</dbReference>
<evidence type="ECO:0000256" key="2">
    <source>
        <dbReference type="ARBA" id="ARBA00008066"/>
    </source>
</evidence>
<feature type="transmembrane region" description="Helical" evidence="10">
    <location>
        <begin position="585"/>
        <end position="611"/>
    </location>
</feature>
<evidence type="ECO:0000313" key="12">
    <source>
        <dbReference type="EMBL" id="CDO63479.1"/>
    </source>
</evidence>
<evidence type="ECO:0000256" key="7">
    <source>
        <dbReference type="ARBA" id="ARBA00022989"/>
    </source>
</evidence>
<evidence type="ECO:0000256" key="4">
    <source>
        <dbReference type="ARBA" id="ARBA00022554"/>
    </source>
</evidence>
<evidence type="ECO:0000256" key="8">
    <source>
        <dbReference type="ARBA" id="ARBA00023136"/>
    </source>
</evidence>
<name>A0A060RV72_PLARE</name>
<keyword evidence="5 10" id="KW-0812">Transmembrane</keyword>
<feature type="transmembrane region" description="Helical" evidence="10">
    <location>
        <begin position="399"/>
        <end position="418"/>
    </location>
</feature>
<feature type="compositionally biased region" description="Basic and acidic residues" evidence="9">
    <location>
        <begin position="12"/>
        <end position="25"/>
    </location>
</feature>
<dbReference type="GO" id="GO:0005290">
    <property type="term" value="F:L-histidine transmembrane transporter activity"/>
    <property type="evidence" value="ECO:0007669"/>
    <property type="project" value="TreeGrafter"/>
</dbReference>
<dbReference type="GO" id="GO:0005313">
    <property type="term" value="F:L-glutamate transmembrane transporter activity"/>
    <property type="evidence" value="ECO:0007669"/>
    <property type="project" value="TreeGrafter"/>
</dbReference>
<evidence type="ECO:0000256" key="10">
    <source>
        <dbReference type="SAM" id="Phobius"/>
    </source>
</evidence>
<feature type="transmembrane region" description="Helical" evidence="10">
    <location>
        <begin position="181"/>
        <end position="200"/>
    </location>
</feature>
<dbReference type="EMBL" id="HG810767">
    <property type="protein sequence ID" value="CDO63479.1"/>
    <property type="molecule type" value="Genomic_DNA"/>
</dbReference>
<keyword evidence="8 10" id="KW-0472">Membrane</keyword>
<protein>
    <submittedName>
        <fullName evidence="12">Amino acid transporter, putative</fullName>
    </submittedName>
</protein>
<accession>A0A060RV72</accession>
<evidence type="ECO:0000256" key="9">
    <source>
        <dbReference type="SAM" id="MobiDB-lite"/>
    </source>
</evidence>
<dbReference type="PhylomeDB" id="A0A060RV72"/>
<keyword evidence="6" id="KW-0029">Amino-acid transport</keyword>
<evidence type="ECO:0000259" key="11">
    <source>
        <dbReference type="Pfam" id="PF01490"/>
    </source>
</evidence>
<feature type="domain" description="Amino acid transporter transmembrane" evidence="11">
    <location>
        <begin position="175"/>
        <end position="611"/>
    </location>
</feature>
<feature type="transmembrane region" description="Helical" evidence="10">
    <location>
        <begin position="206"/>
        <end position="231"/>
    </location>
</feature>
<sequence length="612" mass="69681">MNKKYGTSSNNHDNKKDKKNNIDKNKSKKNTTTSEENKDSNKSLVNNDSKKNDSSKNKYNIVKANIKNIFASDKKNEKSDKNEKNESSKSSKNTETYTNVNDKKSNDLITKGSNDKKKKKKDSKKSRSNNNNNNNKKNNNTIVDISDADYTNDEEETNKPKRNWKGRTFSRFTPGGVRSSTVLFICTAIGVGFLSIPYVFSKLGIILSIILIILNAFESYVTTNILCTSSLEHNTFVYGNLLKKIGNKYYKTIIDFGLSFGFVSSYILILILISNFLSTIFYVFNFPTLFTNNVFLVILICLLIVPITFRNKVGSLNHFLIFSLFSLSITVLTIGLQTKSYNNLLINKEVNLFKMDKHFFKCFNILLFSFSQQPNACFITGQFNQPTHRRLNKSTFRSVILQVIFYTLFGILGYLSFLNTAKDNIVLNYENSNVSILLCKFLLSLTFFFSVPLNFMGSYQSMLALGITTRDALYKLYTYIFRRTAYSANLSLLLSEYTNDPYQETHADNITEHSSVSESQADDQNQRMWISVIVTIFCALIACKVKKLSNVIGIGGGITSTLISCLLPNLIYYKNRHNVSNKLKRYSTLFMLCFFSFMGFLSVVVTTLNLIL</sequence>
<feature type="transmembrane region" description="Helical" evidence="10">
    <location>
        <begin position="252"/>
        <end position="284"/>
    </location>
</feature>
<comment type="similarity">
    <text evidence="2">Belongs to the amino acid/polyamine transporter 2 family.</text>
</comment>
<dbReference type="PANTHER" id="PTHR22950:SF678">
    <property type="entry name" value="VACUOLAR AMINO ACID TRANSPORTER 5-RELATED"/>
    <property type="match status" value="1"/>
</dbReference>
<reference evidence="12" key="1">
    <citation type="submission" date="2014-01" db="EMBL/GenBank/DDBJ databases">
        <authorList>
            <person name="Aslett M."/>
        </authorList>
    </citation>
    <scope>NUCLEOTIDE SEQUENCE</scope>
    <source>
        <strain evidence="12">CDC</strain>
    </source>
</reference>
<feature type="transmembrane region" description="Helical" evidence="10">
    <location>
        <begin position="290"/>
        <end position="309"/>
    </location>
</feature>
<dbReference type="Proteomes" id="UP000027581">
    <property type="component" value="Unassembled WGS sequence"/>
</dbReference>
<dbReference type="Pfam" id="PF01490">
    <property type="entry name" value="Aa_trans"/>
    <property type="match status" value="1"/>
</dbReference>
<dbReference type="VEuPathDB" id="PlasmoDB:PRG01_0629100"/>
<dbReference type="GO" id="GO:0005302">
    <property type="term" value="F:L-tyrosine transmembrane transporter activity"/>
    <property type="evidence" value="ECO:0007669"/>
    <property type="project" value="TreeGrafter"/>
</dbReference>
<dbReference type="GO" id="GO:0005774">
    <property type="term" value="C:vacuolar membrane"/>
    <property type="evidence" value="ECO:0007669"/>
    <property type="project" value="UniProtKB-SubCell"/>
</dbReference>
<feature type="transmembrane region" description="Helical" evidence="10">
    <location>
        <begin position="316"/>
        <end position="338"/>
    </location>
</feature>
<gene>
    <name evidence="12" type="ORF">PRCDC_0627900</name>
</gene>
<keyword evidence="13" id="KW-1185">Reference proteome</keyword>
<dbReference type="PANTHER" id="PTHR22950">
    <property type="entry name" value="AMINO ACID TRANSPORTER"/>
    <property type="match status" value="1"/>
</dbReference>
<dbReference type="GO" id="GO:0015189">
    <property type="term" value="F:L-lysine transmembrane transporter activity"/>
    <property type="evidence" value="ECO:0007669"/>
    <property type="project" value="TreeGrafter"/>
</dbReference>
<dbReference type="AlphaFoldDB" id="A0A060RV72"/>
<evidence type="ECO:0000313" key="13">
    <source>
        <dbReference type="Proteomes" id="UP000027581"/>
    </source>
</evidence>
<organism evidence="12 13">
    <name type="scientific">Plasmodium reichenowi</name>
    <dbReference type="NCBI Taxonomy" id="5854"/>
    <lineage>
        <taxon>Eukaryota</taxon>
        <taxon>Sar</taxon>
        <taxon>Alveolata</taxon>
        <taxon>Apicomplexa</taxon>
        <taxon>Aconoidasida</taxon>
        <taxon>Haemosporida</taxon>
        <taxon>Plasmodiidae</taxon>
        <taxon>Plasmodium</taxon>
        <taxon>Plasmodium (Laverania)</taxon>
    </lineage>
</organism>
<dbReference type="GO" id="GO:0015194">
    <property type="term" value="F:L-serine transmembrane transporter activity"/>
    <property type="evidence" value="ECO:0007669"/>
    <property type="project" value="TreeGrafter"/>
</dbReference>
<keyword evidence="4" id="KW-0926">Vacuole</keyword>
<keyword evidence="3" id="KW-0813">Transport</keyword>
<feature type="compositionally biased region" description="Basic residues" evidence="9">
    <location>
        <begin position="116"/>
        <end position="127"/>
    </location>
</feature>
<evidence type="ECO:0000256" key="6">
    <source>
        <dbReference type="ARBA" id="ARBA00022970"/>
    </source>
</evidence>
<evidence type="ECO:0000256" key="3">
    <source>
        <dbReference type="ARBA" id="ARBA00022448"/>
    </source>
</evidence>
<reference evidence="12" key="2">
    <citation type="submission" date="2014-05" db="EMBL/GenBank/DDBJ databases">
        <title>The genome sequences of chimpanzee malaria parasites reveal the path to human adaptation.</title>
        <authorList>
            <person name="Otto T.D."/>
            <person name="Rayner J.C."/>
            <person name="Boehme U."/>
            <person name="Pain A."/>
            <person name="Spottiswoode N."/>
            <person name="Sanders M."/>
            <person name="Quail M."/>
            <person name="Ollomo B."/>
            <person name="Renaud F."/>
            <person name="Thomas A.W."/>
            <person name="Prugnolle F."/>
            <person name="Conway D.J."/>
            <person name="Newbold C."/>
            <person name="Berriman M."/>
        </authorList>
    </citation>
    <scope>NUCLEOTIDE SEQUENCE [LARGE SCALE GENOMIC DNA]</scope>
    <source>
        <strain evidence="12">CDC</strain>
    </source>
</reference>